<dbReference type="AlphaFoldDB" id="F0NXN4"/>
<dbReference type="STRING" id="865938.Weevi_0219"/>
<dbReference type="OrthoDB" id="880459at2"/>
<dbReference type="eggNOG" id="COG3187">
    <property type="taxonomic scope" value="Bacteria"/>
</dbReference>
<dbReference type="HOGENOM" id="CLU_075808_3_3_10"/>
<feature type="signal peptide" evidence="1">
    <location>
        <begin position="1"/>
        <end position="25"/>
    </location>
</feature>
<name>F0NXN4_WEEVC</name>
<organism evidence="3 4">
    <name type="scientific">Weeksella virosa (strain ATCC 43766 / DSM 16922 / JCM 21250 / CCUG 30538 / CDC 9751 / IAM 14551 / NBRC 16016 / NCTC 11634 / CL345/78)</name>
    <dbReference type="NCBI Taxonomy" id="865938"/>
    <lineage>
        <taxon>Bacteria</taxon>
        <taxon>Pseudomonadati</taxon>
        <taxon>Bacteroidota</taxon>
        <taxon>Flavobacteriia</taxon>
        <taxon>Flavobacteriales</taxon>
        <taxon>Weeksellaceae</taxon>
        <taxon>Weeksella</taxon>
    </lineage>
</organism>
<dbReference type="Gene3D" id="2.40.128.270">
    <property type="match status" value="1"/>
</dbReference>
<dbReference type="Pfam" id="PF03724">
    <property type="entry name" value="META"/>
    <property type="match status" value="1"/>
</dbReference>
<feature type="chain" id="PRO_5003256278" description="DUF306 domain-containing protein" evidence="1">
    <location>
        <begin position="26"/>
        <end position="149"/>
    </location>
</feature>
<dbReference type="PANTHER" id="PTHR35535:SF1">
    <property type="entry name" value="HEAT SHOCK PROTEIN HSLJ"/>
    <property type="match status" value="1"/>
</dbReference>
<evidence type="ECO:0000313" key="3">
    <source>
        <dbReference type="EMBL" id="ADX66941.1"/>
    </source>
</evidence>
<evidence type="ECO:0000313" key="4">
    <source>
        <dbReference type="Proteomes" id="UP000008641"/>
    </source>
</evidence>
<keyword evidence="4" id="KW-1185">Reference proteome</keyword>
<dbReference type="RefSeq" id="WP_013597333.1">
    <property type="nucleotide sequence ID" value="NC_015144.1"/>
</dbReference>
<evidence type="ECO:0000256" key="1">
    <source>
        <dbReference type="SAM" id="SignalP"/>
    </source>
</evidence>
<dbReference type="InterPro" id="IPR005184">
    <property type="entry name" value="DUF306_Meta_HslJ"/>
</dbReference>
<keyword evidence="1" id="KW-0732">Signal</keyword>
<dbReference type="PANTHER" id="PTHR35535">
    <property type="entry name" value="HEAT SHOCK PROTEIN HSLJ"/>
    <property type="match status" value="1"/>
</dbReference>
<proteinExistence type="predicted"/>
<dbReference type="PROSITE" id="PS51257">
    <property type="entry name" value="PROKAR_LIPOPROTEIN"/>
    <property type="match status" value="1"/>
</dbReference>
<accession>F0NXN4</accession>
<reference evidence="3 4" key="1">
    <citation type="journal article" date="2011" name="Stand. Genomic Sci.">
        <title>Complete genome sequence of Weeksella virosa type strain (9751).</title>
        <authorList>
            <person name="Lang E."/>
            <person name="Teshima H."/>
            <person name="Lucas S."/>
            <person name="Lapidus A."/>
            <person name="Hammon N."/>
            <person name="Deshpande S."/>
            <person name="Nolan M."/>
            <person name="Cheng J.F."/>
            <person name="Pitluck S."/>
            <person name="Liolios K."/>
            <person name="Pagani I."/>
            <person name="Mikhailova N."/>
            <person name="Ivanova N."/>
            <person name="Mavromatis K."/>
            <person name="Pati A."/>
            <person name="Tapia R."/>
            <person name="Han C."/>
            <person name="Goodwin L."/>
            <person name="Chen A."/>
            <person name="Palaniappan K."/>
            <person name="Land M."/>
            <person name="Hauser L."/>
            <person name="Chang Y.J."/>
            <person name="Jeffries C.D."/>
            <person name="Brambilla E.M."/>
            <person name="Kopitz M."/>
            <person name="Rohde M."/>
            <person name="Goker M."/>
            <person name="Tindall B.J."/>
            <person name="Detter J.C."/>
            <person name="Woyke T."/>
            <person name="Bristow J."/>
            <person name="Eisen J.A."/>
            <person name="Markowitz V."/>
            <person name="Hugenholtz P."/>
            <person name="Klenk H.P."/>
            <person name="Kyrpides N.C."/>
        </authorList>
    </citation>
    <scope>NUCLEOTIDE SEQUENCE [LARGE SCALE GENOMIC DNA]</scope>
    <source>
        <strain evidence="4">ATCC 43766 / DSM 16922 / JCM 21250 / NBRC 16016 / NCTC 11634 / CL345/78</strain>
    </source>
</reference>
<dbReference type="InterPro" id="IPR038670">
    <property type="entry name" value="HslJ-like_sf"/>
</dbReference>
<reference evidence="4" key="2">
    <citation type="journal article" date="2011" name="Stand. Genomic Sci.">
        <title>Complete genome sequence of Weeksella virosa type strain (9751T).</title>
        <authorList>
            <person name="Lang E."/>
            <person name="Teshima H."/>
            <person name="Lucas S."/>
            <person name="Lapidus A."/>
            <person name="Hammon N."/>
            <person name="Deshpande S."/>
            <person name="Nolan M."/>
            <person name="Cheng J."/>
            <person name="Pitluck S."/>
            <person name="Liolios K."/>
            <person name="Pagani I."/>
            <person name="Mikhailova N."/>
            <person name="Ivanova N."/>
            <person name="Mavromatis K."/>
            <person name="Pati A."/>
            <person name="Tapia R."/>
            <person name="Han C."/>
            <person name="Goodwin L."/>
            <person name="Chen A."/>
            <person name="Palaniappan K."/>
            <person name="Land M."/>
            <person name="Hauser L."/>
            <person name="Chang Y."/>
            <person name="Jeffries C."/>
            <person name="Brambilla E."/>
            <person name="Kopitz M."/>
            <person name="Rohde M."/>
            <person name="Goker M."/>
            <person name="Tindall B."/>
            <person name="Detter J."/>
            <person name="Woyke T."/>
            <person name="Bristow J."/>
            <person name="Eisen J."/>
            <person name="Markowitz V."/>
            <person name="Hugenholtz P."/>
            <person name="Klenk H."/>
            <person name="Kyrpides N."/>
        </authorList>
    </citation>
    <scope>NUCLEOTIDE SEQUENCE [LARGE SCALE GENOMIC DNA]</scope>
    <source>
        <strain evidence="4">ATCC 43766 / DSM 16922 / JCM 21250 / NBRC 16016 / NCTC 11634 / CL345/78</strain>
    </source>
</reference>
<dbReference type="EMBL" id="CP002455">
    <property type="protein sequence ID" value="ADX66941.1"/>
    <property type="molecule type" value="Genomic_DNA"/>
</dbReference>
<feature type="domain" description="DUF306" evidence="2">
    <location>
        <begin position="43"/>
        <end position="146"/>
    </location>
</feature>
<dbReference type="InterPro" id="IPR053147">
    <property type="entry name" value="Hsp_HslJ-like"/>
</dbReference>
<dbReference type="Proteomes" id="UP000008641">
    <property type="component" value="Chromosome"/>
</dbReference>
<gene>
    <name evidence="3" type="ordered locus">Weevi_0219</name>
</gene>
<evidence type="ECO:0000259" key="2">
    <source>
        <dbReference type="Pfam" id="PF03724"/>
    </source>
</evidence>
<dbReference type="KEGG" id="wvi:Weevi_0219"/>
<protein>
    <recommendedName>
        <fullName evidence="2">DUF306 domain-containing protein</fullName>
    </recommendedName>
</protein>
<sequence length="149" mass="16411">MMKIKNLFYTSFLSGLFGLSSCTTTAPSTQNEASSTTNLSLFGTWTLSELPKVDLKKSFPAKTPSLTFEPITKKFTGNSGCNNMFGGFSTSQNGLEFTGVGMTRMFCEGVDENAFTSALDNVKTYSIKNETLILYNADKKEVMRLKKSR</sequence>